<dbReference type="WBParaSite" id="ASIM_0001835001-mRNA-1">
    <property type="protein sequence ID" value="ASIM_0001835001-mRNA-1"/>
    <property type="gene ID" value="ASIM_0001835001"/>
</dbReference>
<protein>
    <submittedName>
        <fullName evidence="5">BZIP domain-containing protein</fullName>
    </submittedName>
</protein>
<gene>
    <name evidence="3" type="ORF">ASIM_LOCUS17751</name>
</gene>
<dbReference type="Proteomes" id="UP000267096">
    <property type="component" value="Unassembled WGS sequence"/>
</dbReference>
<keyword evidence="2" id="KW-1133">Transmembrane helix</keyword>
<dbReference type="EMBL" id="UYRR01034525">
    <property type="protein sequence ID" value="VDK61339.1"/>
    <property type="molecule type" value="Genomic_DNA"/>
</dbReference>
<proteinExistence type="predicted"/>
<evidence type="ECO:0000256" key="1">
    <source>
        <dbReference type="SAM" id="MobiDB-lite"/>
    </source>
</evidence>
<keyword evidence="4" id="KW-1185">Reference proteome</keyword>
<keyword evidence="2" id="KW-0812">Transmembrane</keyword>
<feature type="compositionally biased region" description="Basic and acidic residues" evidence="1">
    <location>
        <begin position="13"/>
        <end position="27"/>
    </location>
</feature>
<reference evidence="5" key="1">
    <citation type="submission" date="2017-02" db="UniProtKB">
        <authorList>
            <consortium name="WormBaseParasite"/>
        </authorList>
    </citation>
    <scope>IDENTIFICATION</scope>
</reference>
<name>A0A0M3KBK3_ANISI</name>
<organism evidence="5">
    <name type="scientific">Anisakis simplex</name>
    <name type="common">Herring worm</name>
    <dbReference type="NCBI Taxonomy" id="6269"/>
    <lineage>
        <taxon>Eukaryota</taxon>
        <taxon>Metazoa</taxon>
        <taxon>Ecdysozoa</taxon>
        <taxon>Nematoda</taxon>
        <taxon>Chromadorea</taxon>
        <taxon>Rhabditida</taxon>
        <taxon>Spirurina</taxon>
        <taxon>Ascaridomorpha</taxon>
        <taxon>Ascaridoidea</taxon>
        <taxon>Anisakidae</taxon>
        <taxon>Anisakis</taxon>
        <taxon>Anisakis simplex complex</taxon>
    </lineage>
</organism>
<feature type="transmembrane region" description="Helical" evidence="2">
    <location>
        <begin position="106"/>
        <end position="126"/>
    </location>
</feature>
<feature type="region of interest" description="Disordered" evidence="1">
    <location>
        <begin position="1"/>
        <end position="47"/>
    </location>
</feature>
<evidence type="ECO:0000313" key="5">
    <source>
        <dbReference type="WBParaSite" id="ASIM_0001835001-mRNA-1"/>
    </source>
</evidence>
<keyword evidence="2" id="KW-0472">Membrane</keyword>
<evidence type="ECO:0000256" key="2">
    <source>
        <dbReference type="SAM" id="Phobius"/>
    </source>
</evidence>
<evidence type="ECO:0000313" key="3">
    <source>
        <dbReference type="EMBL" id="VDK61339.1"/>
    </source>
</evidence>
<reference evidence="3 4" key="2">
    <citation type="submission" date="2018-11" db="EMBL/GenBank/DDBJ databases">
        <authorList>
            <consortium name="Pathogen Informatics"/>
        </authorList>
    </citation>
    <scope>NUCLEOTIDE SEQUENCE [LARGE SCALE GENOMIC DNA]</scope>
</reference>
<accession>A0A0M3KBK3</accession>
<evidence type="ECO:0000313" key="4">
    <source>
        <dbReference type="Proteomes" id="UP000267096"/>
    </source>
</evidence>
<dbReference type="AlphaFoldDB" id="A0A0M3KBK3"/>
<sequence length="142" mass="16404">MTNLHDDEIDQCTSKEPEEAVPEDKHSKALKKKGGRPRKEDLMQVRHSKLVYGEIPDDSEELSLEAKLKRDKRRRDNLLAAARYRHKKDERINELRKGNEQLTRMFVALTAAIISSKFVSVIAFHAHSFHPPTVLTYLREGT</sequence>